<feature type="domain" description="TadE-like" evidence="1">
    <location>
        <begin position="12"/>
        <end position="52"/>
    </location>
</feature>
<organism evidence="2 3">
    <name type="scientific">Sphingomicrobium lutaoense</name>
    <dbReference type="NCBI Taxonomy" id="515949"/>
    <lineage>
        <taxon>Bacteria</taxon>
        <taxon>Pseudomonadati</taxon>
        <taxon>Pseudomonadota</taxon>
        <taxon>Alphaproteobacteria</taxon>
        <taxon>Sphingomonadales</taxon>
        <taxon>Sphingomonadaceae</taxon>
        <taxon>Sphingomicrobium</taxon>
    </lineage>
</organism>
<comment type="caution">
    <text evidence="2">The sequence shown here is derived from an EMBL/GenBank/DDBJ whole genome shotgun (WGS) entry which is preliminary data.</text>
</comment>
<dbReference type="RefSeq" id="WP_183933313.1">
    <property type="nucleotide sequence ID" value="NZ_JACICF010000001.1"/>
</dbReference>
<keyword evidence="3" id="KW-1185">Reference proteome</keyword>
<dbReference type="Proteomes" id="UP000578569">
    <property type="component" value="Unassembled WGS sequence"/>
</dbReference>
<dbReference type="AlphaFoldDB" id="A0A839YZZ3"/>
<proteinExistence type="predicted"/>
<evidence type="ECO:0000259" key="1">
    <source>
        <dbReference type="Pfam" id="PF07811"/>
    </source>
</evidence>
<dbReference type="InterPro" id="IPR012495">
    <property type="entry name" value="TadE-like_dom"/>
</dbReference>
<sequence>MKMFDILRDERGTSVVEMGMLAPVLATLIIGTSDLALAYSEKLRLEQASQSAIEKVMQRNSDAGTTILTLKVEASQQANVPITQVDVDYWLECNGTRQGQYDVTCPTGQTYARYLQVSIESEYDPMFPAKLFGANDRGKYPIHGQAGIRTQ</sequence>
<protein>
    <submittedName>
        <fullName evidence="2">Flp pilus assembly protein TadG</fullName>
    </submittedName>
</protein>
<evidence type="ECO:0000313" key="2">
    <source>
        <dbReference type="EMBL" id="MBB3764020.1"/>
    </source>
</evidence>
<name>A0A839YZZ3_9SPHN</name>
<gene>
    <name evidence="2" type="ORF">FHS50_001043</name>
</gene>
<dbReference type="EMBL" id="JACICF010000001">
    <property type="protein sequence ID" value="MBB3764020.1"/>
    <property type="molecule type" value="Genomic_DNA"/>
</dbReference>
<dbReference type="Pfam" id="PF07811">
    <property type="entry name" value="TadE"/>
    <property type="match status" value="1"/>
</dbReference>
<evidence type="ECO:0000313" key="3">
    <source>
        <dbReference type="Proteomes" id="UP000578569"/>
    </source>
</evidence>
<accession>A0A839YZZ3</accession>
<reference evidence="2 3" key="1">
    <citation type="submission" date="2020-08" db="EMBL/GenBank/DDBJ databases">
        <title>Genomic Encyclopedia of Type Strains, Phase IV (KMG-IV): sequencing the most valuable type-strain genomes for metagenomic binning, comparative biology and taxonomic classification.</title>
        <authorList>
            <person name="Goeker M."/>
        </authorList>
    </citation>
    <scope>NUCLEOTIDE SEQUENCE [LARGE SCALE GENOMIC DNA]</scope>
    <source>
        <strain evidence="2 3">DSM 24194</strain>
    </source>
</reference>